<name>A0A0L8I0D9_OCTBM</name>
<evidence type="ECO:0000259" key="1">
    <source>
        <dbReference type="Pfam" id="PF13843"/>
    </source>
</evidence>
<dbReference type="AlphaFoldDB" id="A0A0L8I0D9"/>
<evidence type="ECO:0000313" key="2">
    <source>
        <dbReference type="EMBL" id="KOF94500.1"/>
    </source>
</evidence>
<accession>A0A0L8I0D9</accession>
<sequence length="215" mass="24553">MLKLSMSCPCVVDNSGAAVVKQLVSHINGSGRNITMDNWFTSYGLVVDLLKNYRLTLVGTLRKNKIELPPQFVATRGRTEYTSLFGFQKDVILTSYVLKKSKMLQLVKVRKKKEDQRLLPSTTTKGRVDTVDHLCSIYNVSKNTQHWPVTVFCTMLNVNVAGINACSIFMAHSQTAIRHQKFWRELGFKLVDDHIHQHKTNLYLKKDLIQYFSAS</sequence>
<proteinExistence type="predicted"/>
<dbReference type="EMBL" id="KQ416950">
    <property type="protein sequence ID" value="KOF94500.1"/>
    <property type="molecule type" value="Genomic_DNA"/>
</dbReference>
<dbReference type="PANTHER" id="PTHR46599:SF6">
    <property type="entry name" value="DUAL SPECIFICITY PHOSPHATASE 26"/>
    <property type="match status" value="1"/>
</dbReference>
<gene>
    <name evidence="2" type="ORF">OCBIM_22001645mg</name>
</gene>
<dbReference type="InterPro" id="IPR029526">
    <property type="entry name" value="PGBD"/>
</dbReference>
<dbReference type="OrthoDB" id="6158906at2759"/>
<reference evidence="2" key="1">
    <citation type="submission" date="2015-07" db="EMBL/GenBank/DDBJ databases">
        <title>MeaNS - Measles Nucleotide Surveillance Program.</title>
        <authorList>
            <person name="Tran T."/>
            <person name="Druce J."/>
        </authorList>
    </citation>
    <scope>NUCLEOTIDE SEQUENCE</scope>
    <source>
        <strain evidence="2">UCB-OBI-ISO-001</strain>
        <tissue evidence="2">Gonad</tissue>
    </source>
</reference>
<dbReference type="PANTHER" id="PTHR46599">
    <property type="entry name" value="PIGGYBAC TRANSPOSABLE ELEMENT-DERIVED PROTEIN 4"/>
    <property type="match status" value="1"/>
</dbReference>
<organism evidence="2">
    <name type="scientific">Octopus bimaculoides</name>
    <name type="common">California two-spotted octopus</name>
    <dbReference type="NCBI Taxonomy" id="37653"/>
    <lineage>
        <taxon>Eukaryota</taxon>
        <taxon>Metazoa</taxon>
        <taxon>Spiralia</taxon>
        <taxon>Lophotrochozoa</taxon>
        <taxon>Mollusca</taxon>
        <taxon>Cephalopoda</taxon>
        <taxon>Coleoidea</taxon>
        <taxon>Octopodiformes</taxon>
        <taxon>Octopoda</taxon>
        <taxon>Incirrata</taxon>
        <taxon>Octopodidae</taxon>
        <taxon>Octopus</taxon>
    </lineage>
</organism>
<dbReference type="Pfam" id="PF13843">
    <property type="entry name" value="DDE_Tnp_1_7"/>
    <property type="match status" value="1"/>
</dbReference>
<protein>
    <recommendedName>
        <fullName evidence="1">PiggyBac transposable element-derived protein domain-containing protein</fullName>
    </recommendedName>
</protein>
<feature type="domain" description="PiggyBac transposable element-derived protein" evidence="1">
    <location>
        <begin position="15"/>
        <end position="160"/>
    </location>
</feature>